<gene>
    <name evidence="3" type="ORF">PPROV_000534500</name>
</gene>
<feature type="transmembrane region" description="Helical" evidence="2">
    <location>
        <begin position="321"/>
        <end position="340"/>
    </location>
</feature>
<proteinExistence type="predicted"/>
<keyword evidence="2" id="KW-1133">Transmembrane helix</keyword>
<feature type="region of interest" description="Disordered" evidence="1">
    <location>
        <begin position="95"/>
        <end position="137"/>
    </location>
</feature>
<dbReference type="EMBL" id="BNJQ01000013">
    <property type="protein sequence ID" value="GHP06600.1"/>
    <property type="molecule type" value="Genomic_DNA"/>
</dbReference>
<evidence type="ECO:0000256" key="1">
    <source>
        <dbReference type="SAM" id="MobiDB-lite"/>
    </source>
</evidence>
<dbReference type="Pfam" id="PF00344">
    <property type="entry name" value="SecY"/>
    <property type="match status" value="1"/>
</dbReference>
<feature type="transmembrane region" description="Helical" evidence="2">
    <location>
        <begin position="288"/>
        <end position="309"/>
    </location>
</feature>
<keyword evidence="2" id="KW-0472">Membrane</keyword>
<dbReference type="Gene3D" id="1.10.3370.10">
    <property type="entry name" value="SecY subunit domain"/>
    <property type="match status" value="1"/>
</dbReference>
<sequence>MGAMAAAATHHHHHQLSQSSVSIHRRGRNRGRCQCSHHMRARHCLQKLTGYQNASSSSCWTFSHEARGGHLSRAPHGHHSCGRRSQLFAFRRTSDSVPPYDSSGGDDASSTNDMQALVLPPPPQRSTKKNVPGSRSTSGLLSLGDLWARIQAFFASTLYFIFDAPGSMRRRTLWTLVVATVLRWGAYVPLPDMDRVMYLAATMREAAGASDTTLTQNLVSLFASSKGMLDALGGASNELPLNVMIVGVQPLIFSNLLSSAFLGLGLLPNLKQLRSDNPDLFIDSLSQVNRGVCLLAGLLMSYSTAASWQTYAAVTADPATFVAQTTLMLFAGCSATQLLCDEVTNKGWGNGVTLAIVVSVLGGFADCARKTIAAVIAGTIPVLHAWMLFTFAIVVIVAAVVLEDGRVSLPLRFFKTVGSGSDDSLLLRETALRPKDNDTLPLKISPGGIMPVIATAVLFQIASGVWQLVTGGATPPIDDTLPWALPEAERAAATVKCVAFHGLYAITLFLVGMVSLEDGARGASDFITKMQARVVGARPGVNTVRLIRRMSQGSRFAGAAILAVVATLCHLADKHVSLTVGAAAGYTSLIIVASYALTVRRQYIAYASAGAPVPPGAGAGIGRRLRRRKEEARIERARAKEGGEDVDWEEKRRPLGLLM</sequence>
<evidence type="ECO:0000313" key="4">
    <source>
        <dbReference type="Proteomes" id="UP000660262"/>
    </source>
</evidence>
<feature type="transmembrane region" description="Helical" evidence="2">
    <location>
        <begin position="371"/>
        <end position="402"/>
    </location>
</feature>
<organism evidence="3 4">
    <name type="scientific">Pycnococcus provasolii</name>
    <dbReference type="NCBI Taxonomy" id="41880"/>
    <lineage>
        <taxon>Eukaryota</taxon>
        <taxon>Viridiplantae</taxon>
        <taxon>Chlorophyta</taxon>
        <taxon>Pseudoscourfieldiophyceae</taxon>
        <taxon>Pseudoscourfieldiales</taxon>
        <taxon>Pycnococcaceae</taxon>
        <taxon>Pycnococcus</taxon>
    </lineage>
</organism>
<feature type="transmembrane region" description="Helical" evidence="2">
    <location>
        <begin position="578"/>
        <end position="597"/>
    </location>
</feature>
<dbReference type="AlphaFoldDB" id="A0A830HLA5"/>
<dbReference type="OrthoDB" id="1903502at2759"/>
<accession>A0A830HLA5</accession>
<feature type="transmembrane region" description="Helical" evidence="2">
    <location>
        <begin position="555"/>
        <end position="572"/>
    </location>
</feature>
<dbReference type="InterPro" id="IPR002208">
    <property type="entry name" value="SecY/SEC61-alpha"/>
</dbReference>
<comment type="caution">
    <text evidence="3">The sequence shown here is derived from an EMBL/GenBank/DDBJ whole genome shotgun (WGS) entry which is preliminary data.</text>
</comment>
<evidence type="ECO:0000313" key="3">
    <source>
        <dbReference type="EMBL" id="GHP06600.1"/>
    </source>
</evidence>
<name>A0A830HLA5_9CHLO</name>
<evidence type="ECO:0000256" key="2">
    <source>
        <dbReference type="SAM" id="Phobius"/>
    </source>
</evidence>
<dbReference type="Proteomes" id="UP000660262">
    <property type="component" value="Unassembled WGS sequence"/>
</dbReference>
<keyword evidence="2" id="KW-0812">Transmembrane</keyword>
<feature type="transmembrane region" description="Helical" evidence="2">
    <location>
        <begin position="347"/>
        <end position="365"/>
    </location>
</feature>
<reference evidence="3" key="1">
    <citation type="submission" date="2020-10" db="EMBL/GenBank/DDBJ databases">
        <title>Unveiling of a novel bifunctional photoreceptor, Dualchrome1, isolated from a cosmopolitan green alga.</title>
        <authorList>
            <person name="Suzuki S."/>
            <person name="Kawachi M."/>
        </authorList>
    </citation>
    <scope>NUCLEOTIDE SEQUENCE</scope>
    <source>
        <strain evidence="3">NIES 2893</strain>
    </source>
</reference>
<dbReference type="GO" id="GO:0015031">
    <property type="term" value="P:protein transport"/>
    <property type="evidence" value="ECO:0007669"/>
    <property type="project" value="InterPro"/>
</dbReference>
<dbReference type="InterPro" id="IPR023201">
    <property type="entry name" value="SecY_dom_sf"/>
</dbReference>
<keyword evidence="4" id="KW-1185">Reference proteome</keyword>
<dbReference type="GO" id="GO:0016020">
    <property type="term" value="C:membrane"/>
    <property type="evidence" value="ECO:0007669"/>
    <property type="project" value="InterPro"/>
</dbReference>
<feature type="region of interest" description="Disordered" evidence="1">
    <location>
        <begin position="1"/>
        <end position="25"/>
    </location>
</feature>
<dbReference type="SUPFAM" id="SSF103491">
    <property type="entry name" value="Preprotein translocase SecY subunit"/>
    <property type="match status" value="1"/>
</dbReference>
<feature type="transmembrane region" description="Helical" evidence="2">
    <location>
        <begin position="243"/>
        <end position="267"/>
    </location>
</feature>
<protein>
    <submittedName>
        <fullName evidence="3">Uncharacterized protein</fullName>
    </submittedName>
</protein>
<dbReference type="PRINTS" id="PR00303">
    <property type="entry name" value="SECYTRNLCASE"/>
</dbReference>